<comment type="similarity">
    <text evidence="1">Belongs to the neocarzinostatin family.</text>
</comment>
<evidence type="ECO:0000313" key="9">
    <source>
        <dbReference type="Proteomes" id="UP000587462"/>
    </source>
</evidence>
<dbReference type="Pfam" id="PF00960">
    <property type="entry name" value="Neocarzinostat"/>
    <property type="match status" value="1"/>
</dbReference>
<evidence type="ECO:0000256" key="1">
    <source>
        <dbReference type="ARBA" id="ARBA00010648"/>
    </source>
</evidence>
<protein>
    <recommendedName>
        <fullName evidence="10">Neocarzinostatin family protein</fullName>
    </recommendedName>
</protein>
<dbReference type="GO" id="GO:0003677">
    <property type="term" value="F:DNA binding"/>
    <property type="evidence" value="ECO:0007669"/>
    <property type="project" value="UniProtKB-KW"/>
</dbReference>
<accession>A0A7Y7B541</accession>
<dbReference type="InterPro" id="IPR002186">
    <property type="entry name" value="Neocarzinostatin_fam"/>
</dbReference>
<organism evidence="8 9">
    <name type="scientific">Streptomyces morookaense</name>
    <name type="common">Streptoverticillium morookaense</name>
    <dbReference type="NCBI Taxonomy" id="1970"/>
    <lineage>
        <taxon>Bacteria</taxon>
        <taxon>Bacillati</taxon>
        <taxon>Actinomycetota</taxon>
        <taxon>Actinomycetes</taxon>
        <taxon>Kitasatosporales</taxon>
        <taxon>Streptomycetaceae</taxon>
        <taxon>Streptomyces</taxon>
    </lineage>
</organism>
<dbReference type="NCBIfam" id="NF040680">
    <property type="entry name" value="chromo_anti"/>
    <property type="match status" value="1"/>
</dbReference>
<proteinExistence type="inferred from homology"/>
<evidence type="ECO:0000256" key="3">
    <source>
        <dbReference type="ARBA" id="ARBA00023022"/>
    </source>
</evidence>
<dbReference type="GO" id="GO:0042742">
    <property type="term" value="P:defense response to bacterium"/>
    <property type="evidence" value="ECO:0007669"/>
    <property type="project" value="UniProtKB-KW"/>
</dbReference>
<feature type="chain" id="PRO_5030745574" description="Neocarzinostatin family protein" evidence="7">
    <location>
        <begin position="34"/>
        <end position="148"/>
    </location>
</feature>
<evidence type="ECO:0000313" key="8">
    <source>
        <dbReference type="EMBL" id="NVK79137.1"/>
    </source>
</evidence>
<reference evidence="8 9" key="1">
    <citation type="submission" date="2020-04" db="EMBL/GenBank/DDBJ databases">
        <title>Draft Genome Sequence of Streptomyces morookaense DSM 40503, an 8-azaguanine-producing strain.</title>
        <authorList>
            <person name="Qi J."/>
            <person name="Gao J.-M."/>
        </authorList>
    </citation>
    <scope>NUCLEOTIDE SEQUENCE [LARGE SCALE GENOMIC DNA]</scope>
    <source>
        <strain evidence="8 9">DSM 40503</strain>
    </source>
</reference>
<keyword evidence="4" id="KW-0238">DNA-binding</keyword>
<dbReference type="AlphaFoldDB" id="A0A7Y7B541"/>
<name>A0A7Y7B541_STRMO</name>
<sequence length="148" mass="14402">MKHRIKARTVGKGIALASAGFAAALALSTSASAAPSLSVSPNSSLSDGQSVTVSGSGYKPGSTIVLLQCDGDKPQGTACDKQALVAAAADAKGGIKATFTVHKQFTGSNMAGGSGTSKVDCSSGHCYIGATDASHPGAQGAGVVLTFS</sequence>
<evidence type="ECO:0000256" key="2">
    <source>
        <dbReference type="ARBA" id="ARBA00022529"/>
    </source>
</evidence>
<evidence type="ECO:0000256" key="4">
    <source>
        <dbReference type="ARBA" id="ARBA00023125"/>
    </source>
</evidence>
<dbReference type="Gene3D" id="2.60.40.230">
    <property type="entry name" value="Neocarzinostatin-like"/>
    <property type="match status" value="1"/>
</dbReference>
<evidence type="ECO:0000256" key="7">
    <source>
        <dbReference type="SAM" id="SignalP"/>
    </source>
</evidence>
<dbReference type="PRINTS" id="PR01885">
    <property type="entry name" value="MACROMOMYCIN"/>
</dbReference>
<dbReference type="SUPFAM" id="SSF49319">
    <property type="entry name" value="Actinoxanthin-like"/>
    <property type="match status" value="1"/>
</dbReference>
<feature type="signal peptide" evidence="7">
    <location>
        <begin position="1"/>
        <end position="33"/>
    </location>
</feature>
<feature type="region of interest" description="Disordered" evidence="6">
    <location>
        <begin position="37"/>
        <end position="58"/>
    </location>
</feature>
<dbReference type="Proteomes" id="UP000587462">
    <property type="component" value="Unassembled WGS sequence"/>
</dbReference>
<gene>
    <name evidence="8" type="ORF">HG542_15870</name>
</gene>
<evidence type="ECO:0000256" key="6">
    <source>
        <dbReference type="SAM" id="MobiDB-lite"/>
    </source>
</evidence>
<evidence type="ECO:0008006" key="10">
    <source>
        <dbReference type="Google" id="ProtNLM"/>
    </source>
</evidence>
<dbReference type="InterPro" id="IPR027273">
    <property type="entry name" value="Neocarzinostatin-like"/>
</dbReference>
<keyword evidence="2" id="KW-0929">Antimicrobial</keyword>
<dbReference type="RefSeq" id="WP_171081918.1">
    <property type="nucleotide sequence ID" value="NZ_BNBU01000004.1"/>
</dbReference>
<keyword evidence="7" id="KW-0732">Signal</keyword>
<keyword evidence="9" id="KW-1185">Reference proteome</keyword>
<keyword evidence="3" id="KW-0044">Antibiotic</keyword>
<feature type="compositionally biased region" description="Low complexity" evidence="6">
    <location>
        <begin position="37"/>
        <end position="46"/>
    </location>
</feature>
<evidence type="ECO:0000256" key="5">
    <source>
        <dbReference type="ARBA" id="ARBA00023157"/>
    </source>
</evidence>
<dbReference type="EMBL" id="JABBXF010000033">
    <property type="protein sequence ID" value="NVK79137.1"/>
    <property type="molecule type" value="Genomic_DNA"/>
</dbReference>
<comment type="caution">
    <text evidence="8">The sequence shown here is derived from an EMBL/GenBank/DDBJ whole genome shotgun (WGS) entry which is preliminary data.</text>
</comment>
<keyword evidence="5" id="KW-1015">Disulfide bond</keyword>